<dbReference type="InterPro" id="IPR015655">
    <property type="entry name" value="PP2C"/>
</dbReference>
<keyword evidence="3" id="KW-0904">Protein phosphatase</keyword>
<dbReference type="EMBL" id="JBBWWQ010000021">
    <property type="protein sequence ID" value="KAK8914646.1"/>
    <property type="molecule type" value="Genomic_DNA"/>
</dbReference>
<sequence>MGLCASSDASETKGRDKNIAYMIGEEGSSRFDGDKGVARLASLYSRQGTKGPNQDSAVLYRGFGSEDSVFCGVFDGHGRKGHMVSRAVRDALPSLLLRHRGVDNAYDSSDCDDMSLLDGWLSSASSSPELFDEWKEVCISAFKAMDKELEFHPSLNSFHSGTTAVTVIKQGNDLIISNLGDSRAVLGTVSEEGHLKPVQLTTDLKPSLPHEADRIRKNNGRVFALRDQPDVQRVWLPDTDFPGLAMARAFGDFELKNYGVIAIPQVSYRRLRDRDLFVVLATDGIWDVLSNDRVVEIVWRSFLKRKEPSKEVVKAAVRAWKRKHPDHRVDDCSAACIFFDDRLK</sequence>
<evidence type="ECO:0000256" key="5">
    <source>
        <dbReference type="ARBA" id="ARBA00048336"/>
    </source>
</evidence>
<dbReference type="SMART" id="SM00332">
    <property type="entry name" value="PP2Cc"/>
    <property type="match status" value="1"/>
</dbReference>
<evidence type="ECO:0000256" key="3">
    <source>
        <dbReference type="ARBA" id="ARBA00022912"/>
    </source>
</evidence>
<dbReference type="PANTHER" id="PTHR47992">
    <property type="entry name" value="PROTEIN PHOSPHATASE"/>
    <property type="match status" value="1"/>
</dbReference>
<evidence type="ECO:0000256" key="4">
    <source>
        <dbReference type="ARBA" id="ARBA00047761"/>
    </source>
</evidence>
<dbReference type="SUPFAM" id="SSF81606">
    <property type="entry name" value="PP2C-like"/>
    <property type="match status" value="1"/>
</dbReference>
<protein>
    <recommendedName>
        <fullName evidence="1">protein-serine/threonine phosphatase</fullName>
        <ecNumber evidence="1">3.1.3.16</ecNumber>
    </recommendedName>
</protein>
<evidence type="ECO:0000313" key="7">
    <source>
        <dbReference type="EMBL" id="KAK8914646.1"/>
    </source>
</evidence>
<keyword evidence="2" id="KW-0378">Hydrolase</keyword>
<dbReference type="EC" id="3.1.3.16" evidence="1"/>
<dbReference type="GO" id="GO:0004722">
    <property type="term" value="F:protein serine/threonine phosphatase activity"/>
    <property type="evidence" value="ECO:0007669"/>
    <property type="project" value="UniProtKB-EC"/>
</dbReference>
<comment type="caution">
    <text evidence="7">The sequence shown here is derived from an EMBL/GenBank/DDBJ whole genome shotgun (WGS) entry which is preliminary data.</text>
</comment>
<feature type="domain" description="PPM-type phosphatase" evidence="6">
    <location>
        <begin position="40"/>
        <end position="339"/>
    </location>
</feature>
<proteinExistence type="predicted"/>
<evidence type="ECO:0000256" key="1">
    <source>
        <dbReference type="ARBA" id="ARBA00013081"/>
    </source>
</evidence>
<comment type="catalytic activity">
    <reaction evidence="4">
        <text>O-phospho-L-seryl-[protein] + H2O = L-seryl-[protein] + phosphate</text>
        <dbReference type="Rhea" id="RHEA:20629"/>
        <dbReference type="Rhea" id="RHEA-COMP:9863"/>
        <dbReference type="Rhea" id="RHEA-COMP:11604"/>
        <dbReference type="ChEBI" id="CHEBI:15377"/>
        <dbReference type="ChEBI" id="CHEBI:29999"/>
        <dbReference type="ChEBI" id="CHEBI:43474"/>
        <dbReference type="ChEBI" id="CHEBI:83421"/>
        <dbReference type="EC" id="3.1.3.16"/>
    </reaction>
</comment>
<dbReference type="Pfam" id="PF00481">
    <property type="entry name" value="PP2C"/>
    <property type="match status" value="1"/>
</dbReference>
<comment type="catalytic activity">
    <reaction evidence="5">
        <text>O-phospho-L-threonyl-[protein] + H2O = L-threonyl-[protein] + phosphate</text>
        <dbReference type="Rhea" id="RHEA:47004"/>
        <dbReference type="Rhea" id="RHEA-COMP:11060"/>
        <dbReference type="Rhea" id="RHEA-COMP:11605"/>
        <dbReference type="ChEBI" id="CHEBI:15377"/>
        <dbReference type="ChEBI" id="CHEBI:30013"/>
        <dbReference type="ChEBI" id="CHEBI:43474"/>
        <dbReference type="ChEBI" id="CHEBI:61977"/>
        <dbReference type="EC" id="3.1.3.16"/>
    </reaction>
</comment>
<accession>A0AAP0FUB5</accession>
<dbReference type="PROSITE" id="PS51746">
    <property type="entry name" value="PPM_2"/>
    <property type="match status" value="1"/>
</dbReference>
<dbReference type="CDD" id="cd00143">
    <property type="entry name" value="PP2Cc"/>
    <property type="match status" value="1"/>
</dbReference>
<dbReference type="Gene3D" id="3.60.40.10">
    <property type="entry name" value="PPM-type phosphatase domain"/>
    <property type="match status" value="1"/>
</dbReference>
<organism evidence="7 8">
    <name type="scientific">Platanthera zijinensis</name>
    <dbReference type="NCBI Taxonomy" id="2320716"/>
    <lineage>
        <taxon>Eukaryota</taxon>
        <taxon>Viridiplantae</taxon>
        <taxon>Streptophyta</taxon>
        <taxon>Embryophyta</taxon>
        <taxon>Tracheophyta</taxon>
        <taxon>Spermatophyta</taxon>
        <taxon>Magnoliopsida</taxon>
        <taxon>Liliopsida</taxon>
        <taxon>Asparagales</taxon>
        <taxon>Orchidaceae</taxon>
        <taxon>Orchidoideae</taxon>
        <taxon>Orchideae</taxon>
        <taxon>Orchidinae</taxon>
        <taxon>Platanthera</taxon>
    </lineage>
</organism>
<evidence type="ECO:0000259" key="6">
    <source>
        <dbReference type="PROSITE" id="PS51746"/>
    </source>
</evidence>
<evidence type="ECO:0000256" key="2">
    <source>
        <dbReference type="ARBA" id="ARBA00022801"/>
    </source>
</evidence>
<name>A0AAP0FUB5_9ASPA</name>
<gene>
    <name evidence="7" type="ORF">KSP39_PZI024387</name>
</gene>
<keyword evidence="8" id="KW-1185">Reference proteome</keyword>
<dbReference type="InterPro" id="IPR001932">
    <property type="entry name" value="PPM-type_phosphatase-like_dom"/>
</dbReference>
<reference evidence="7 8" key="1">
    <citation type="journal article" date="2022" name="Nat. Plants">
        <title>Genomes of leafy and leafless Platanthera orchids illuminate the evolution of mycoheterotrophy.</title>
        <authorList>
            <person name="Li M.H."/>
            <person name="Liu K.W."/>
            <person name="Li Z."/>
            <person name="Lu H.C."/>
            <person name="Ye Q.L."/>
            <person name="Zhang D."/>
            <person name="Wang J.Y."/>
            <person name="Li Y.F."/>
            <person name="Zhong Z.M."/>
            <person name="Liu X."/>
            <person name="Yu X."/>
            <person name="Liu D.K."/>
            <person name="Tu X.D."/>
            <person name="Liu B."/>
            <person name="Hao Y."/>
            <person name="Liao X.Y."/>
            <person name="Jiang Y.T."/>
            <person name="Sun W.H."/>
            <person name="Chen J."/>
            <person name="Chen Y.Q."/>
            <person name="Ai Y."/>
            <person name="Zhai J.W."/>
            <person name="Wu S.S."/>
            <person name="Zhou Z."/>
            <person name="Hsiao Y.Y."/>
            <person name="Wu W.L."/>
            <person name="Chen Y.Y."/>
            <person name="Lin Y.F."/>
            <person name="Hsu J.L."/>
            <person name="Li C.Y."/>
            <person name="Wang Z.W."/>
            <person name="Zhao X."/>
            <person name="Zhong W.Y."/>
            <person name="Ma X.K."/>
            <person name="Ma L."/>
            <person name="Huang J."/>
            <person name="Chen G.Z."/>
            <person name="Huang M.Z."/>
            <person name="Huang L."/>
            <person name="Peng D.H."/>
            <person name="Luo Y.B."/>
            <person name="Zou S.Q."/>
            <person name="Chen S.P."/>
            <person name="Lan S."/>
            <person name="Tsai W.C."/>
            <person name="Van de Peer Y."/>
            <person name="Liu Z.J."/>
        </authorList>
    </citation>
    <scope>NUCLEOTIDE SEQUENCE [LARGE SCALE GENOMIC DNA]</scope>
    <source>
        <strain evidence="7">Lor287</strain>
    </source>
</reference>
<evidence type="ECO:0000313" key="8">
    <source>
        <dbReference type="Proteomes" id="UP001418222"/>
    </source>
</evidence>
<dbReference type="InterPro" id="IPR036457">
    <property type="entry name" value="PPM-type-like_dom_sf"/>
</dbReference>
<dbReference type="Proteomes" id="UP001418222">
    <property type="component" value="Unassembled WGS sequence"/>
</dbReference>
<dbReference type="AlphaFoldDB" id="A0AAP0FUB5"/>